<gene>
    <name evidence="1" type="ORF">LIER_34007</name>
</gene>
<accession>A0AAV3S0J7</accession>
<protein>
    <submittedName>
        <fullName evidence="1">Uncharacterized protein</fullName>
    </submittedName>
</protein>
<evidence type="ECO:0000313" key="2">
    <source>
        <dbReference type="Proteomes" id="UP001454036"/>
    </source>
</evidence>
<dbReference type="EMBL" id="BAABME010013975">
    <property type="protein sequence ID" value="GAA0186719.1"/>
    <property type="molecule type" value="Genomic_DNA"/>
</dbReference>
<dbReference type="Proteomes" id="UP001454036">
    <property type="component" value="Unassembled WGS sequence"/>
</dbReference>
<evidence type="ECO:0000313" key="1">
    <source>
        <dbReference type="EMBL" id="GAA0186719.1"/>
    </source>
</evidence>
<proteinExistence type="predicted"/>
<dbReference type="AlphaFoldDB" id="A0AAV3S0J7"/>
<reference evidence="1 2" key="1">
    <citation type="submission" date="2024-01" db="EMBL/GenBank/DDBJ databases">
        <title>The complete chloroplast genome sequence of Lithospermum erythrorhizon: insights into the phylogenetic relationship among Boraginaceae species and the maternal lineages of purple gromwells.</title>
        <authorList>
            <person name="Okada T."/>
            <person name="Watanabe K."/>
        </authorList>
    </citation>
    <scope>NUCLEOTIDE SEQUENCE [LARGE SCALE GENOMIC DNA]</scope>
</reference>
<organism evidence="1 2">
    <name type="scientific">Lithospermum erythrorhizon</name>
    <name type="common">Purple gromwell</name>
    <name type="synonym">Lithospermum officinale var. erythrorhizon</name>
    <dbReference type="NCBI Taxonomy" id="34254"/>
    <lineage>
        <taxon>Eukaryota</taxon>
        <taxon>Viridiplantae</taxon>
        <taxon>Streptophyta</taxon>
        <taxon>Embryophyta</taxon>
        <taxon>Tracheophyta</taxon>
        <taxon>Spermatophyta</taxon>
        <taxon>Magnoliopsida</taxon>
        <taxon>eudicotyledons</taxon>
        <taxon>Gunneridae</taxon>
        <taxon>Pentapetalae</taxon>
        <taxon>asterids</taxon>
        <taxon>lamiids</taxon>
        <taxon>Boraginales</taxon>
        <taxon>Boraginaceae</taxon>
        <taxon>Boraginoideae</taxon>
        <taxon>Lithospermeae</taxon>
        <taxon>Lithospermum</taxon>
    </lineage>
</organism>
<sequence>MDYCSVSTSSIQDVINEALRILKDKRLEVISRKMNIDQLKDTYTLESDDSVMEMKRKFKRRTLNLMNNKKESYGYLDKDRIERSHPYEHSRMVVGPVSLEKTDVIIRDHTINSADATSSTGPGSSLLPYTINFNSCSFPFYNWFSNLVISNMDFGSCSKTTPTPL</sequence>
<comment type="caution">
    <text evidence="1">The sequence shown here is derived from an EMBL/GenBank/DDBJ whole genome shotgun (WGS) entry which is preliminary data.</text>
</comment>
<name>A0AAV3S0J7_LITER</name>
<keyword evidence="2" id="KW-1185">Reference proteome</keyword>